<dbReference type="PANTHER" id="PTHR23111:SF40">
    <property type="entry name" value="RNA-BINDING PROTEIN INVOLVED IN HETEROCHROMATIN ASSEMBLY-RELATED"/>
    <property type="match status" value="1"/>
</dbReference>
<dbReference type="PANTHER" id="PTHR23111">
    <property type="entry name" value="ZINC FINGER PROTEIN"/>
    <property type="match status" value="1"/>
</dbReference>
<dbReference type="InterPro" id="IPR001876">
    <property type="entry name" value="Znf_RanBP2"/>
</dbReference>
<dbReference type="Proteomes" id="UP001180020">
    <property type="component" value="Unassembled WGS sequence"/>
</dbReference>
<feature type="domain" description="RanBP2-type" evidence="5">
    <location>
        <begin position="41"/>
        <end position="70"/>
    </location>
</feature>
<keyword evidence="1" id="KW-0479">Metal-binding</keyword>
<evidence type="ECO:0000256" key="1">
    <source>
        <dbReference type="ARBA" id="ARBA00022723"/>
    </source>
</evidence>
<dbReference type="EMBL" id="JAUJYO010000019">
    <property type="protein sequence ID" value="KAK1287170.1"/>
    <property type="molecule type" value="Genomic_DNA"/>
</dbReference>
<dbReference type="InterPro" id="IPR036443">
    <property type="entry name" value="Znf_RanBP2_sf"/>
</dbReference>
<dbReference type="SUPFAM" id="SSF90209">
    <property type="entry name" value="Ran binding protein zinc finger-like"/>
    <property type="match status" value="4"/>
</dbReference>
<evidence type="ECO:0000313" key="7">
    <source>
        <dbReference type="Proteomes" id="UP001180020"/>
    </source>
</evidence>
<evidence type="ECO:0000256" key="2">
    <source>
        <dbReference type="ARBA" id="ARBA00022771"/>
    </source>
</evidence>
<comment type="caution">
    <text evidence="6">The sequence shown here is derived from an EMBL/GenBank/DDBJ whole genome shotgun (WGS) entry which is preliminary data.</text>
</comment>
<dbReference type="AlphaFoldDB" id="A0AAV9CDG7"/>
<evidence type="ECO:0000256" key="3">
    <source>
        <dbReference type="ARBA" id="ARBA00022833"/>
    </source>
</evidence>
<dbReference type="Pfam" id="PF00641">
    <property type="entry name" value="Zn_ribbon_RanBP"/>
    <property type="match status" value="4"/>
</dbReference>
<feature type="domain" description="RanBP2-type" evidence="5">
    <location>
        <begin position="105"/>
        <end position="134"/>
    </location>
</feature>
<dbReference type="Gene3D" id="4.10.1060.10">
    <property type="entry name" value="Zinc finger, RanBP2-type"/>
    <property type="match status" value="4"/>
</dbReference>
<keyword evidence="2 4" id="KW-0863">Zinc-finger</keyword>
<gene>
    <name evidence="6" type="ORF">QJS10_CPB19g01459</name>
</gene>
<keyword evidence="7" id="KW-1185">Reference proteome</keyword>
<dbReference type="GO" id="GO:0008270">
    <property type="term" value="F:zinc ion binding"/>
    <property type="evidence" value="ECO:0007669"/>
    <property type="project" value="UniProtKB-KW"/>
</dbReference>
<evidence type="ECO:0000256" key="4">
    <source>
        <dbReference type="PROSITE-ProRule" id="PRU00322"/>
    </source>
</evidence>
<dbReference type="GO" id="GO:0003729">
    <property type="term" value="F:mRNA binding"/>
    <property type="evidence" value="ECO:0007669"/>
    <property type="project" value="TreeGrafter"/>
</dbReference>
<sequence length="237" mass="27162">MKKGDWMCLKCNFVNFARNIRCLACKEDGPRRVDPSGIEMKSGDWICPQCQFMNFARNNHCFRCQTSRPYRELKPGDWECPSCGFLNFRKNLGCLKCSCSRPELSPGDWSCPSCNFPNFRRNTVCLKCQNPNPSKTDPFAGHIWRKPGVPSTMKSKFGIDDREYKDHARGKAGKPTTASTEALTEDNWFPKLFSDDESDWSDNQQMEDDMPILRGKKESLVSEKRNIPAKGLMNYGE</sequence>
<keyword evidence="3" id="KW-0862">Zinc</keyword>
<dbReference type="GO" id="GO:0005737">
    <property type="term" value="C:cytoplasm"/>
    <property type="evidence" value="ECO:0007669"/>
    <property type="project" value="TreeGrafter"/>
</dbReference>
<organism evidence="6 7">
    <name type="scientific">Acorus calamus</name>
    <name type="common">Sweet flag</name>
    <dbReference type="NCBI Taxonomy" id="4465"/>
    <lineage>
        <taxon>Eukaryota</taxon>
        <taxon>Viridiplantae</taxon>
        <taxon>Streptophyta</taxon>
        <taxon>Embryophyta</taxon>
        <taxon>Tracheophyta</taxon>
        <taxon>Spermatophyta</taxon>
        <taxon>Magnoliopsida</taxon>
        <taxon>Liliopsida</taxon>
        <taxon>Acoraceae</taxon>
        <taxon>Acorus</taxon>
    </lineage>
</organism>
<accession>A0AAV9CDG7</accession>
<evidence type="ECO:0000313" key="6">
    <source>
        <dbReference type="EMBL" id="KAK1287170.1"/>
    </source>
</evidence>
<proteinExistence type="predicted"/>
<name>A0AAV9CDG7_ACOCL</name>
<dbReference type="PROSITE" id="PS01358">
    <property type="entry name" value="ZF_RANBP2_1"/>
    <property type="match status" value="3"/>
</dbReference>
<feature type="domain" description="RanBP2-type" evidence="5">
    <location>
        <begin position="74"/>
        <end position="103"/>
    </location>
</feature>
<reference evidence="6" key="2">
    <citation type="submission" date="2023-06" db="EMBL/GenBank/DDBJ databases">
        <authorList>
            <person name="Ma L."/>
            <person name="Liu K.-W."/>
            <person name="Li Z."/>
            <person name="Hsiao Y.-Y."/>
            <person name="Qi Y."/>
            <person name="Fu T."/>
            <person name="Tang G."/>
            <person name="Zhang D."/>
            <person name="Sun W.-H."/>
            <person name="Liu D.-K."/>
            <person name="Li Y."/>
            <person name="Chen G.-Z."/>
            <person name="Liu X.-D."/>
            <person name="Liao X.-Y."/>
            <person name="Jiang Y.-T."/>
            <person name="Yu X."/>
            <person name="Hao Y."/>
            <person name="Huang J."/>
            <person name="Zhao X.-W."/>
            <person name="Ke S."/>
            <person name="Chen Y.-Y."/>
            <person name="Wu W.-L."/>
            <person name="Hsu J.-L."/>
            <person name="Lin Y.-F."/>
            <person name="Huang M.-D."/>
            <person name="Li C.-Y."/>
            <person name="Huang L."/>
            <person name="Wang Z.-W."/>
            <person name="Zhao X."/>
            <person name="Zhong W.-Y."/>
            <person name="Peng D.-H."/>
            <person name="Ahmad S."/>
            <person name="Lan S."/>
            <person name="Zhang J.-S."/>
            <person name="Tsai W.-C."/>
            <person name="Van De Peer Y."/>
            <person name="Liu Z.-J."/>
        </authorList>
    </citation>
    <scope>NUCLEOTIDE SEQUENCE</scope>
    <source>
        <strain evidence="6">CP</strain>
        <tissue evidence="6">Leaves</tissue>
    </source>
</reference>
<feature type="domain" description="RanBP2-type" evidence="5">
    <location>
        <begin position="2"/>
        <end position="31"/>
    </location>
</feature>
<dbReference type="PROSITE" id="PS50199">
    <property type="entry name" value="ZF_RANBP2_2"/>
    <property type="match status" value="4"/>
</dbReference>
<protein>
    <recommendedName>
        <fullName evidence="5">RanBP2-type domain-containing protein</fullName>
    </recommendedName>
</protein>
<reference evidence="6" key="1">
    <citation type="journal article" date="2023" name="Nat. Commun.">
        <title>Diploid and tetraploid genomes of Acorus and the evolution of monocots.</title>
        <authorList>
            <person name="Ma L."/>
            <person name="Liu K.W."/>
            <person name="Li Z."/>
            <person name="Hsiao Y.Y."/>
            <person name="Qi Y."/>
            <person name="Fu T."/>
            <person name="Tang G.D."/>
            <person name="Zhang D."/>
            <person name="Sun W.H."/>
            <person name="Liu D.K."/>
            <person name="Li Y."/>
            <person name="Chen G.Z."/>
            <person name="Liu X.D."/>
            <person name="Liao X.Y."/>
            <person name="Jiang Y.T."/>
            <person name="Yu X."/>
            <person name="Hao Y."/>
            <person name="Huang J."/>
            <person name="Zhao X.W."/>
            <person name="Ke S."/>
            <person name="Chen Y.Y."/>
            <person name="Wu W.L."/>
            <person name="Hsu J.L."/>
            <person name="Lin Y.F."/>
            <person name="Huang M.D."/>
            <person name="Li C.Y."/>
            <person name="Huang L."/>
            <person name="Wang Z.W."/>
            <person name="Zhao X."/>
            <person name="Zhong W.Y."/>
            <person name="Peng D.H."/>
            <person name="Ahmad S."/>
            <person name="Lan S."/>
            <person name="Zhang J.S."/>
            <person name="Tsai W.C."/>
            <person name="Van de Peer Y."/>
            <person name="Liu Z.J."/>
        </authorList>
    </citation>
    <scope>NUCLEOTIDE SEQUENCE</scope>
    <source>
        <tissue evidence="6">Leaves</tissue>
    </source>
</reference>
<dbReference type="SMART" id="SM00547">
    <property type="entry name" value="ZnF_RBZ"/>
    <property type="match status" value="4"/>
</dbReference>
<evidence type="ECO:0000259" key="5">
    <source>
        <dbReference type="PROSITE" id="PS50199"/>
    </source>
</evidence>